<organism evidence="1 2">
    <name type="scientific">Rhizophagus clarus</name>
    <dbReference type="NCBI Taxonomy" id="94130"/>
    <lineage>
        <taxon>Eukaryota</taxon>
        <taxon>Fungi</taxon>
        <taxon>Fungi incertae sedis</taxon>
        <taxon>Mucoromycota</taxon>
        <taxon>Glomeromycotina</taxon>
        <taxon>Glomeromycetes</taxon>
        <taxon>Glomerales</taxon>
        <taxon>Glomeraceae</taxon>
        <taxon>Rhizophagus</taxon>
    </lineage>
</organism>
<evidence type="ECO:0000313" key="1">
    <source>
        <dbReference type="EMBL" id="GBB87681.1"/>
    </source>
</evidence>
<sequence length="214" mass="25248">RKSFKGGLLLEETDLGISKARNSNLKWTKSRKLGVLLTPISKVCGFLEHYETSKVYGFWTSSWTRFQRLTTLSGLSFLTKILTLLWFCGFESLEPLLRQTSYLKAHGFPDANKRWERIKVRGSKRKVEKRQREEPPKLDFEVNNSSSDNNLSISFGWIKNNRTHRNVEFKIQNFDILRKITVPREIIDANNKFKLKEYIKYDHLVMLQLLHHIM</sequence>
<proteinExistence type="predicted"/>
<dbReference type="EMBL" id="BEXD01000465">
    <property type="protein sequence ID" value="GBB87681.1"/>
    <property type="molecule type" value="Genomic_DNA"/>
</dbReference>
<reference evidence="1 2" key="1">
    <citation type="submission" date="2017-11" db="EMBL/GenBank/DDBJ databases">
        <title>The genome of Rhizophagus clarus HR1 reveals common genetic basis of auxotrophy among arbuscular mycorrhizal fungi.</title>
        <authorList>
            <person name="Kobayashi Y."/>
        </authorList>
    </citation>
    <scope>NUCLEOTIDE SEQUENCE [LARGE SCALE GENOMIC DNA]</scope>
    <source>
        <strain evidence="1 2">HR1</strain>
    </source>
</reference>
<protein>
    <submittedName>
        <fullName evidence="1">Uncharacterized protein</fullName>
    </submittedName>
</protein>
<feature type="non-terminal residue" evidence="1">
    <location>
        <position position="1"/>
    </location>
</feature>
<dbReference type="AlphaFoldDB" id="A0A2Z6QSI1"/>
<gene>
    <name evidence="1" type="ORF">RclHR1_14160007</name>
</gene>
<name>A0A2Z6QSI1_9GLOM</name>
<keyword evidence="2" id="KW-1185">Reference proteome</keyword>
<comment type="caution">
    <text evidence="1">The sequence shown here is derived from an EMBL/GenBank/DDBJ whole genome shotgun (WGS) entry which is preliminary data.</text>
</comment>
<accession>A0A2Z6QSI1</accession>
<evidence type="ECO:0000313" key="2">
    <source>
        <dbReference type="Proteomes" id="UP000247702"/>
    </source>
</evidence>
<dbReference type="Proteomes" id="UP000247702">
    <property type="component" value="Unassembled WGS sequence"/>
</dbReference>